<dbReference type="SUPFAM" id="SSF51905">
    <property type="entry name" value="FAD/NAD(P)-binding domain"/>
    <property type="match status" value="1"/>
</dbReference>
<evidence type="ECO:0000259" key="7">
    <source>
        <dbReference type="Pfam" id="PF01593"/>
    </source>
</evidence>
<dbReference type="EMBL" id="JAOPEN010000002">
    <property type="protein sequence ID" value="KAJ4861445.1"/>
    <property type="molecule type" value="Genomic_DNA"/>
</dbReference>
<comment type="cofactor">
    <cofactor evidence="1 6">
        <name>FAD</name>
        <dbReference type="ChEBI" id="CHEBI:57692"/>
    </cofactor>
</comment>
<gene>
    <name evidence="8" type="ORF">T069G_02399</name>
</gene>
<dbReference type="GeneID" id="80864297"/>
<keyword evidence="9" id="KW-1185">Reference proteome</keyword>
<dbReference type="InterPro" id="IPR050703">
    <property type="entry name" value="Flavin_MAO"/>
</dbReference>
<feature type="domain" description="Amine oxidase" evidence="7">
    <location>
        <begin position="36"/>
        <end position="450"/>
    </location>
</feature>
<dbReference type="Proteomes" id="UP001140511">
    <property type="component" value="Unassembled WGS sequence"/>
</dbReference>
<feature type="binding site" evidence="5">
    <location>
        <position position="256"/>
    </location>
    <ligand>
        <name>FAD</name>
        <dbReference type="ChEBI" id="CHEBI:57692"/>
    </ligand>
</feature>
<accession>A0A9W9BE20</accession>
<evidence type="ECO:0000256" key="5">
    <source>
        <dbReference type="PIRSR" id="PIRSR601613-1"/>
    </source>
</evidence>
<dbReference type="InterPro" id="IPR002937">
    <property type="entry name" value="Amino_oxidase"/>
</dbReference>
<dbReference type="AlphaFoldDB" id="A0A9W9BE20"/>
<dbReference type="InterPro" id="IPR001613">
    <property type="entry name" value="Flavin_amine_oxidase"/>
</dbReference>
<dbReference type="EC" id="1.4.3.-" evidence="6"/>
<dbReference type="Gene3D" id="3.50.50.60">
    <property type="entry name" value="FAD/NAD(P)-binding domain"/>
    <property type="match status" value="1"/>
</dbReference>
<sequence>MAPDQQDATFGIQPQISSKWSIQEQKTQVIIIGGGLSGLQAAHDLQAAGISCLILEARDRVGGKLWSVPLGPDKGYVELGGAWTNDVNQPMVTALVKKFGLEMVRQNIIGDCILEDHGRFLYGSDPPLSQEGKITFAEIRSRVEALCHTVKPAELSQSLTKHGDMNMDSFAVSMGASDIVRRLVNIWTAAMLGVESNQVSAVFFMHYCQAGGGLIQMRSDGRGGGQSMRFRHGTQSLCYGLRNGLKPETVICSTPVQTIEQDISSGCLVIARDGRRFHSERIISTVPSVLLNQINISPPLSADKCWLSTHSKLGFYAKVFLVYSEPWWRKLGLCGLAQGLSGPVALTRDASSDEDGLFALICFVVGQRDRIYGADIPRPLETREQIWNKEEFSQGAPCPVVPASCLRSLSQDQWRPEGYIHFAGTETSTVWKGYMEGALVSGSRAAGEIIDILSTCTTQVAQ</sequence>
<dbReference type="SUPFAM" id="SSF54373">
    <property type="entry name" value="FAD-linked reductases, C-terminal domain"/>
    <property type="match status" value="1"/>
</dbReference>
<dbReference type="PRINTS" id="PR00757">
    <property type="entry name" value="AMINEOXDASEF"/>
</dbReference>
<keyword evidence="6" id="KW-0285">Flavoprotein</keyword>
<dbReference type="GO" id="GO:0097621">
    <property type="term" value="F:monoamine oxidase activity"/>
    <property type="evidence" value="ECO:0007669"/>
    <property type="project" value="UniProtKB-EC"/>
</dbReference>
<evidence type="ECO:0000313" key="9">
    <source>
        <dbReference type="Proteomes" id="UP001140511"/>
    </source>
</evidence>
<name>A0A9W9BE20_9HYPO</name>
<dbReference type="InterPro" id="IPR036188">
    <property type="entry name" value="FAD/NAD-bd_sf"/>
</dbReference>
<evidence type="ECO:0000256" key="1">
    <source>
        <dbReference type="ARBA" id="ARBA00001974"/>
    </source>
</evidence>
<evidence type="ECO:0000256" key="4">
    <source>
        <dbReference type="ARBA" id="ARBA00048448"/>
    </source>
</evidence>
<feature type="binding site" evidence="5">
    <location>
        <begin position="56"/>
        <end position="57"/>
    </location>
    <ligand>
        <name>FAD</name>
        <dbReference type="ChEBI" id="CHEBI:57692"/>
    </ligand>
</feature>
<comment type="similarity">
    <text evidence="2 6">Belongs to the flavin monoamine oxidase family.</text>
</comment>
<dbReference type="PANTHER" id="PTHR43563:SF14">
    <property type="entry name" value="AMINE OXIDASE"/>
    <property type="match status" value="1"/>
</dbReference>
<organism evidence="8 9">
    <name type="scientific">Trichoderma breve</name>
    <dbReference type="NCBI Taxonomy" id="2034170"/>
    <lineage>
        <taxon>Eukaryota</taxon>
        <taxon>Fungi</taxon>
        <taxon>Dikarya</taxon>
        <taxon>Ascomycota</taxon>
        <taxon>Pezizomycotina</taxon>
        <taxon>Sordariomycetes</taxon>
        <taxon>Hypocreomycetidae</taxon>
        <taxon>Hypocreales</taxon>
        <taxon>Hypocreaceae</taxon>
        <taxon>Trichoderma</taxon>
    </lineage>
</organism>
<evidence type="ECO:0000256" key="2">
    <source>
        <dbReference type="ARBA" id="ARBA00005995"/>
    </source>
</evidence>
<evidence type="ECO:0000256" key="3">
    <source>
        <dbReference type="ARBA" id="ARBA00023002"/>
    </source>
</evidence>
<evidence type="ECO:0000256" key="6">
    <source>
        <dbReference type="RuleBase" id="RU362067"/>
    </source>
</evidence>
<evidence type="ECO:0000313" key="8">
    <source>
        <dbReference type="EMBL" id="KAJ4861445.1"/>
    </source>
</evidence>
<dbReference type="RefSeq" id="XP_056030501.1">
    <property type="nucleotide sequence ID" value="XM_056169609.1"/>
</dbReference>
<dbReference type="PANTHER" id="PTHR43563">
    <property type="entry name" value="AMINE OXIDASE"/>
    <property type="match status" value="1"/>
</dbReference>
<dbReference type="Pfam" id="PF01593">
    <property type="entry name" value="Amino_oxidase"/>
    <property type="match status" value="1"/>
</dbReference>
<comment type="caution">
    <text evidence="8">The sequence shown here is derived from an EMBL/GenBank/DDBJ whole genome shotgun (WGS) entry which is preliminary data.</text>
</comment>
<proteinExistence type="inferred from homology"/>
<feature type="binding site" evidence="5">
    <location>
        <position position="363"/>
    </location>
    <ligand>
        <name>substrate</name>
    </ligand>
</feature>
<protein>
    <recommendedName>
        <fullName evidence="6">Amine oxidase</fullName>
        <ecNumber evidence="6">1.4.3.-</ecNumber>
    </recommendedName>
</protein>
<feature type="binding site" evidence="5">
    <location>
        <position position="37"/>
    </location>
    <ligand>
        <name>FAD</name>
        <dbReference type="ChEBI" id="CHEBI:57692"/>
    </ligand>
</feature>
<feature type="binding site" evidence="5">
    <location>
        <position position="426"/>
    </location>
    <ligand>
        <name>FAD</name>
        <dbReference type="ChEBI" id="CHEBI:57692"/>
    </ligand>
</feature>
<keyword evidence="3 6" id="KW-0560">Oxidoreductase</keyword>
<reference evidence="8" key="1">
    <citation type="submission" date="2022-09" db="EMBL/GenBank/DDBJ databases">
        <title>Chromosome-level assembly of Trichoderma breve T069, a fungus used in development of biopesticide product.</title>
        <authorList>
            <person name="Lin R."/>
            <person name="Liu T."/>
        </authorList>
    </citation>
    <scope>NUCLEOTIDE SEQUENCE</scope>
    <source>
        <strain evidence="8">T069</strain>
    </source>
</reference>
<keyword evidence="6" id="KW-0274">FAD</keyword>
<comment type="catalytic activity">
    <reaction evidence="4">
        <text>a secondary aliphatic amine + O2 + H2O = a primary amine + an aldehyde + H2O2</text>
        <dbReference type="Rhea" id="RHEA:26414"/>
        <dbReference type="ChEBI" id="CHEBI:15377"/>
        <dbReference type="ChEBI" id="CHEBI:15379"/>
        <dbReference type="ChEBI" id="CHEBI:16240"/>
        <dbReference type="ChEBI" id="CHEBI:17478"/>
        <dbReference type="ChEBI" id="CHEBI:58855"/>
        <dbReference type="ChEBI" id="CHEBI:65296"/>
        <dbReference type="EC" id="1.4.3.4"/>
    </reaction>
</comment>